<reference evidence="2" key="2">
    <citation type="submission" date="2015-07" db="EMBL/GenBank/DDBJ databases">
        <authorList>
            <person name="Welte C."/>
            <person name="de Graaf R."/>
            <person name="van den Bosch T.J.M."/>
            <person name="Op den Camp H."/>
            <person name="van Dam N."/>
            <person name="Jetten M."/>
        </authorList>
    </citation>
    <scope>NUCLEOTIDE SEQUENCE</scope>
    <source>
        <plasmid evidence="2">Drgb2</plasmid>
    </source>
</reference>
<protein>
    <submittedName>
        <fullName evidence="2">Uncharacterized protein</fullName>
    </submittedName>
</protein>
<sequence>MNSGVKCFIKWFLIFTIMFGNYLTYLILNLGNVLDKKYTIDTFDFDTVTTTGLHEIIDNLLAFQDTMALMTLVVSPISIFLSMIIYYFLK</sequence>
<name>A0A0N9MYW3_PECCA</name>
<organism evidence="2">
    <name type="scientific">Pectobacterium carotovorum</name>
    <name type="common">Erwinia carotovora</name>
    <dbReference type="NCBI Taxonomy" id="554"/>
    <lineage>
        <taxon>Bacteria</taxon>
        <taxon>Pseudomonadati</taxon>
        <taxon>Pseudomonadota</taxon>
        <taxon>Gammaproteobacteria</taxon>
        <taxon>Enterobacterales</taxon>
        <taxon>Pectobacteriaceae</taxon>
        <taxon>Pectobacterium</taxon>
    </lineage>
</organism>
<keyword evidence="1" id="KW-0812">Transmembrane</keyword>
<accession>A0A0N9MYW3</accession>
<feature type="transmembrane region" description="Helical" evidence="1">
    <location>
        <begin position="7"/>
        <end position="28"/>
    </location>
</feature>
<keyword evidence="2" id="KW-0614">Plasmid</keyword>
<feature type="transmembrane region" description="Helical" evidence="1">
    <location>
        <begin position="67"/>
        <end position="89"/>
    </location>
</feature>
<geneLocation type="plasmid" evidence="2">
    <name>Drgb2</name>
</geneLocation>
<evidence type="ECO:0000313" key="2">
    <source>
        <dbReference type="EMBL" id="ALG88517.1"/>
    </source>
</evidence>
<dbReference type="AlphaFoldDB" id="A0A0N9MYW3"/>
<dbReference type="EMBL" id="KT351733">
    <property type="protein sequence ID" value="ALG88517.1"/>
    <property type="molecule type" value="Genomic_DNA"/>
</dbReference>
<proteinExistence type="predicted"/>
<reference evidence="2" key="1">
    <citation type="journal article" date="2015" name="Environ. Microbiol.">
        <title>Plasmids from the gut microbiome of cabbage root fly larvae encode SaxA that catalyses the conversion of the plant toxin 2-phenylethyl isothiocyanate.</title>
        <authorList>
            <person name="Welte C.U."/>
            <person name="de Graaf R.M."/>
            <person name="van den Bosch T.J."/>
            <person name="Op den Camp H.J."/>
            <person name="van Dam N.M."/>
            <person name="Jetten M.S."/>
        </authorList>
    </citation>
    <scope>NUCLEOTIDE SEQUENCE</scope>
    <source>
        <plasmid evidence="2">Drgb2</plasmid>
    </source>
</reference>
<keyword evidence="1" id="KW-1133">Transmembrane helix</keyword>
<keyword evidence="1" id="KW-0472">Membrane</keyword>
<evidence type="ECO:0000256" key="1">
    <source>
        <dbReference type="SAM" id="Phobius"/>
    </source>
</evidence>